<proteinExistence type="predicted"/>
<feature type="transmembrane region" description="Helical" evidence="1">
    <location>
        <begin position="117"/>
        <end position="137"/>
    </location>
</feature>
<dbReference type="GO" id="GO:0000155">
    <property type="term" value="F:phosphorelay sensor kinase activity"/>
    <property type="evidence" value="ECO:0007669"/>
    <property type="project" value="InterPro"/>
</dbReference>
<feature type="transmembrane region" description="Helical" evidence="1">
    <location>
        <begin position="12"/>
        <end position="33"/>
    </location>
</feature>
<dbReference type="AlphaFoldDB" id="A0A1G8B6Z6"/>
<organism evidence="3 4">
    <name type="scientific">Winogradskyella thalassocola</name>
    <dbReference type="NCBI Taxonomy" id="262004"/>
    <lineage>
        <taxon>Bacteria</taxon>
        <taxon>Pseudomonadati</taxon>
        <taxon>Bacteroidota</taxon>
        <taxon>Flavobacteriia</taxon>
        <taxon>Flavobacteriales</taxon>
        <taxon>Flavobacteriaceae</taxon>
        <taxon>Winogradskyella</taxon>
    </lineage>
</organism>
<dbReference type="Proteomes" id="UP000199492">
    <property type="component" value="Unassembled WGS sequence"/>
</dbReference>
<dbReference type="InterPro" id="IPR036890">
    <property type="entry name" value="HATPase_C_sf"/>
</dbReference>
<feature type="domain" description="Signal transduction histidine kinase internal region" evidence="2">
    <location>
        <begin position="157"/>
        <end position="233"/>
    </location>
</feature>
<keyword evidence="1" id="KW-0812">Transmembrane</keyword>
<dbReference type="InterPro" id="IPR050640">
    <property type="entry name" value="Bact_2-comp_sensor_kinase"/>
</dbReference>
<evidence type="ECO:0000313" key="3">
    <source>
        <dbReference type="EMBL" id="SDH28956.1"/>
    </source>
</evidence>
<keyword evidence="3" id="KW-0418">Kinase</keyword>
<feature type="transmembrane region" description="Helical" evidence="1">
    <location>
        <begin position="45"/>
        <end position="63"/>
    </location>
</feature>
<dbReference type="EMBL" id="FNCZ01000002">
    <property type="protein sequence ID" value="SDH28956.1"/>
    <property type="molecule type" value="Genomic_DNA"/>
</dbReference>
<dbReference type="Pfam" id="PF06580">
    <property type="entry name" value="His_kinase"/>
    <property type="match status" value="1"/>
</dbReference>
<protein>
    <submittedName>
        <fullName evidence="3">Histidine kinase</fullName>
    </submittedName>
</protein>
<dbReference type="InterPro" id="IPR010559">
    <property type="entry name" value="Sig_transdc_His_kin_internal"/>
</dbReference>
<name>A0A1G8B6Z6_9FLAO</name>
<keyword evidence="1" id="KW-0472">Membrane</keyword>
<dbReference type="Gene3D" id="3.30.565.10">
    <property type="entry name" value="Histidine kinase-like ATPase, C-terminal domain"/>
    <property type="match status" value="1"/>
</dbReference>
<evidence type="ECO:0000313" key="4">
    <source>
        <dbReference type="Proteomes" id="UP000199492"/>
    </source>
</evidence>
<dbReference type="GO" id="GO:0016020">
    <property type="term" value="C:membrane"/>
    <property type="evidence" value="ECO:0007669"/>
    <property type="project" value="InterPro"/>
</dbReference>
<evidence type="ECO:0000256" key="1">
    <source>
        <dbReference type="SAM" id="Phobius"/>
    </source>
</evidence>
<feature type="transmembrane region" description="Helical" evidence="1">
    <location>
        <begin position="68"/>
        <end position="85"/>
    </location>
</feature>
<sequence>MLTKKISYKELIVHTVIWLCISIFPLLTAYIDLGEIPSDMYLKQLMRPILFYVNYLVFVPYILLKRKLLLYIVVSILFLVLYNYISETLFTNTIGEEFRRRIGPPNRPGGRFGMRHAIPLVFSLSIFLLGGIFSLVVDFYKRDRLSKELENEQKEIKLQFLRNQLNPHFLFNSLNSIYALVRSKSDDAPEAVITLSELMRYMLYEAGNNQVTLEKEINYIKNYIALQRLRLKNTEAVKLNIKGETRNLKIYSLLLISFIENAFKYGTDYKGNTHIDIKIIVENNKLSLNVENIIGLYKRDDKNSGVGLENIKNQLNYLYKNNHELTIEEDNSYYRVHLTLNLNDDEVHNN</sequence>
<keyword evidence="4" id="KW-1185">Reference proteome</keyword>
<gene>
    <name evidence="3" type="ORF">SAMN04489796_102148</name>
</gene>
<dbReference type="STRING" id="262004.SAMN04489796_102148"/>
<dbReference type="PANTHER" id="PTHR34220">
    <property type="entry name" value="SENSOR HISTIDINE KINASE YPDA"/>
    <property type="match status" value="1"/>
</dbReference>
<reference evidence="4" key="1">
    <citation type="submission" date="2016-10" db="EMBL/GenBank/DDBJ databases">
        <authorList>
            <person name="Varghese N."/>
            <person name="Submissions S."/>
        </authorList>
    </citation>
    <scope>NUCLEOTIDE SEQUENCE [LARGE SCALE GENOMIC DNA]</scope>
    <source>
        <strain evidence="4">DSM 15363</strain>
    </source>
</reference>
<dbReference type="RefSeq" id="WP_092467032.1">
    <property type="nucleotide sequence ID" value="NZ_FNCZ01000002.1"/>
</dbReference>
<dbReference type="PANTHER" id="PTHR34220:SF7">
    <property type="entry name" value="SENSOR HISTIDINE KINASE YPDA"/>
    <property type="match status" value="1"/>
</dbReference>
<keyword evidence="1" id="KW-1133">Transmembrane helix</keyword>
<keyword evidence="3" id="KW-0808">Transferase</keyword>
<dbReference type="OrthoDB" id="9809908at2"/>
<evidence type="ECO:0000259" key="2">
    <source>
        <dbReference type="Pfam" id="PF06580"/>
    </source>
</evidence>
<accession>A0A1G8B6Z6</accession>